<dbReference type="SUPFAM" id="SSF48264">
    <property type="entry name" value="Cytochrome P450"/>
    <property type="match status" value="1"/>
</dbReference>
<dbReference type="Pfam" id="PF00067">
    <property type="entry name" value="p450"/>
    <property type="match status" value="1"/>
</dbReference>
<protein>
    <recommendedName>
        <fullName evidence="4">Cytochrome P450</fullName>
    </recommendedName>
</protein>
<dbReference type="InterPro" id="IPR036396">
    <property type="entry name" value="Cyt_P450_sf"/>
</dbReference>
<dbReference type="GO" id="GO:0004497">
    <property type="term" value="F:monooxygenase activity"/>
    <property type="evidence" value="ECO:0007669"/>
    <property type="project" value="InterPro"/>
</dbReference>
<dbReference type="Proteomes" id="UP000663873">
    <property type="component" value="Unassembled WGS sequence"/>
</dbReference>
<dbReference type="GO" id="GO:0016705">
    <property type="term" value="F:oxidoreductase activity, acting on paired donors, with incorporation or reduction of molecular oxygen"/>
    <property type="evidence" value="ECO:0007669"/>
    <property type="project" value="InterPro"/>
</dbReference>
<name>A0A821MXB4_9BILA</name>
<feature type="non-terminal residue" evidence="2">
    <location>
        <position position="113"/>
    </location>
</feature>
<proteinExistence type="inferred from homology"/>
<keyword evidence="3" id="KW-1185">Reference proteome</keyword>
<dbReference type="GO" id="GO:0005506">
    <property type="term" value="F:iron ion binding"/>
    <property type="evidence" value="ECO:0007669"/>
    <property type="project" value="InterPro"/>
</dbReference>
<evidence type="ECO:0000256" key="1">
    <source>
        <dbReference type="ARBA" id="ARBA00010617"/>
    </source>
</evidence>
<sequence length="113" mass="12579">MSTPIPQPPGTFFIGNLNEIDSNYAIGSLRRLHTLYGDIYRLTILGKNIVVLSSQELVNFVCDESRFEKELGKPLIELRAVTGDGLFTAHTSEPNWKLAHKILLPAFGPNAIR</sequence>
<comment type="similarity">
    <text evidence="1">Belongs to the cytochrome P450 family.</text>
</comment>
<evidence type="ECO:0000313" key="2">
    <source>
        <dbReference type="EMBL" id="CAF4775826.1"/>
    </source>
</evidence>
<dbReference type="AlphaFoldDB" id="A0A821MXB4"/>
<dbReference type="GO" id="GO:0020037">
    <property type="term" value="F:heme binding"/>
    <property type="evidence" value="ECO:0007669"/>
    <property type="project" value="InterPro"/>
</dbReference>
<dbReference type="Gene3D" id="1.10.630.10">
    <property type="entry name" value="Cytochrome P450"/>
    <property type="match status" value="1"/>
</dbReference>
<comment type="caution">
    <text evidence="2">The sequence shown here is derived from an EMBL/GenBank/DDBJ whole genome shotgun (WGS) entry which is preliminary data.</text>
</comment>
<organism evidence="2 3">
    <name type="scientific">Rotaria socialis</name>
    <dbReference type="NCBI Taxonomy" id="392032"/>
    <lineage>
        <taxon>Eukaryota</taxon>
        <taxon>Metazoa</taxon>
        <taxon>Spiralia</taxon>
        <taxon>Gnathifera</taxon>
        <taxon>Rotifera</taxon>
        <taxon>Eurotatoria</taxon>
        <taxon>Bdelloidea</taxon>
        <taxon>Philodinida</taxon>
        <taxon>Philodinidae</taxon>
        <taxon>Rotaria</taxon>
    </lineage>
</organism>
<evidence type="ECO:0000313" key="3">
    <source>
        <dbReference type="Proteomes" id="UP000663873"/>
    </source>
</evidence>
<accession>A0A821MXB4</accession>
<dbReference type="EMBL" id="CAJOBP010043791">
    <property type="protein sequence ID" value="CAF4775826.1"/>
    <property type="molecule type" value="Genomic_DNA"/>
</dbReference>
<evidence type="ECO:0008006" key="4">
    <source>
        <dbReference type="Google" id="ProtNLM"/>
    </source>
</evidence>
<gene>
    <name evidence="2" type="ORF">UJA718_LOCUS40135</name>
</gene>
<dbReference type="InterPro" id="IPR001128">
    <property type="entry name" value="Cyt_P450"/>
</dbReference>
<reference evidence="2" key="1">
    <citation type="submission" date="2021-02" db="EMBL/GenBank/DDBJ databases">
        <authorList>
            <person name="Nowell W R."/>
        </authorList>
    </citation>
    <scope>NUCLEOTIDE SEQUENCE</scope>
</reference>